<feature type="compositionally biased region" description="Basic and acidic residues" evidence="1">
    <location>
        <begin position="194"/>
        <end position="203"/>
    </location>
</feature>
<name>A0A1A8GQG8_9TELE</name>
<reference evidence="2" key="2">
    <citation type="submission" date="2016-06" db="EMBL/GenBank/DDBJ databases">
        <title>The genome of a short-lived fish provides insights into sex chromosome evolution and the genetic control of aging.</title>
        <authorList>
            <person name="Reichwald K."/>
            <person name="Felder M."/>
            <person name="Petzold A."/>
            <person name="Koch P."/>
            <person name="Groth M."/>
            <person name="Platzer M."/>
        </authorList>
    </citation>
    <scope>NUCLEOTIDE SEQUENCE</scope>
    <source>
        <tissue evidence="2">Brain</tissue>
    </source>
</reference>
<accession>A0A1A8GQG8</accession>
<dbReference type="GO" id="GO:1901673">
    <property type="term" value="P:regulation of mitotic spindle assembly"/>
    <property type="evidence" value="ECO:0007669"/>
    <property type="project" value="TreeGrafter"/>
</dbReference>
<dbReference type="PANTHER" id="PTHR31022">
    <property type="entry name" value="CENTRIOLE, CILIA AND SPINDLE-ASSOCIATED PROTEIN"/>
    <property type="match status" value="1"/>
</dbReference>
<feature type="compositionally biased region" description="Basic residues" evidence="1">
    <location>
        <begin position="172"/>
        <end position="181"/>
    </location>
</feature>
<dbReference type="GO" id="GO:0036064">
    <property type="term" value="C:ciliary basal body"/>
    <property type="evidence" value="ECO:0007669"/>
    <property type="project" value="TreeGrafter"/>
</dbReference>
<dbReference type="GO" id="GO:0005814">
    <property type="term" value="C:centriole"/>
    <property type="evidence" value="ECO:0007669"/>
    <property type="project" value="TreeGrafter"/>
</dbReference>
<feature type="compositionally biased region" description="Polar residues" evidence="1">
    <location>
        <begin position="182"/>
        <end position="192"/>
    </location>
</feature>
<dbReference type="Pfam" id="PF15748">
    <property type="entry name" value="CCSAP"/>
    <property type="match status" value="1"/>
</dbReference>
<evidence type="ECO:0000313" key="2">
    <source>
        <dbReference type="EMBL" id="SBQ72649.1"/>
    </source>
</evidence>
<feature type="compositionally biased region" description="Low complexity" evidence="1">
    <location>
        <begin position="49"/>
        <end position="61"/>
    </location>
</feature>
<dbReference type="EMBL" id="HAEB01019994">
    <property type="protein sequence ID" value="SBQ66521.1"/>
    <property type="molecule type" value="Transcribed_RNA"/>
</dbReference>
<dbReference type="AlphaFoldDB" id="A0A1A8GQG8"/>
<dbReference type="InterPro" id="IPR029774">
    <property type="entry name" value="CSAP"/>
</dbReference>
<dbReference type="PANTHER" id="PTHR31022:SF5">
    <property type="entry name" value="CENTRIOLE, CILIA AND SPINDLE-ASSOCIATED PROTEIN-RELATED"/>
    <property type="match status" value="1"/>
</dbReference>
<feature type="region of interest" description="Disordered" evidence="1">
    <location>
        <begin position="49"/>
        <end position="205"/>
    </location>
</feature>
<feature type="compositionally biased region" description="Polar residues" evidence="1">
    <location>
        <begin position="93"/>
        <end position="107"/>
    </location>
</feature>
<gene>
    <name evidence="2" type="primary">CCSAPB</name>
</gene>
<organism evidence="2">
    <name type="scientific">Nothobranchius korthausae</name>
    <dbReference type="NCBI Taxonomy" id="1143690"/>
    <lineage>
        <taxon>Eukaryota</taxon>
        <taxon>Metazoa</taxon>
        <taxon>Chordata</taxon>
        <taxon>Craniata</taxon>
        <taxon>Vertebrata</taxon>
        <taxon>Euteleostomi</taxon>
        <taxon>Actinopterygii</taxon>
        <taxon>Neopterygii</taxon>
        <taxon>Teleostei</taxon>
        <taxon>Neoteleostei</taxon>
        <taxon>Acanthomorphata</taxon>
        <taxon>Ovalentaria</taxon>
        <taxon>Atherinomorphae</taxon>
        <taxon>Cyprinodontiformes</taxon>
        <taxon>Nothobranchiidae</taxon>
        <taxon>Nothobranchius</taxon>
    </lineage>
</organism>
<protein>
    <submittedName>
        <fullName evidence="2">Centriole, cilia and spindle-associated protein b</fullName>
    </submittedName>
</protein>
<dbReference type="GO" id="GO:0035869">
    <property type="term" value="C:ciliary transition zone"/>
    <property type="evidence" value="ECO:0007669"/>
    <property type="project" value="TreeGrafter"/>
</dbReference>
<proteinExistence type="predicted"/>
<sequence length="293" mass="33864">MVTRRVRSEYMKKFKDPKWDTYHKCYEEMLAYRLTRRLLEHTHNPWFWSGSDTDSDSGGHSPPSPSKNGIGTKANREGAELQLEPECEEPRRNIQQMQDQQTRTTEAVTRLSLQHEDENGSAVRGLHPDGTRGSNVLEGEEEQQKVCSRASKWSTRPLRDRDTGGPPSQKTKPSRSTKQTHRLQQVRSSPLQQPREDTKESRHPFALYGCGEKDADISDRKTYNVCAAASTSEIHESALRAKTRREVEHQIQSQRTERRRAKSADPSKVRKLVQPEFNPWLTEYMRCFSARTR</sequence>
<dbReference type="GO" id="GO:0008017">
    <property type="term" value="F:microtubule binding"/>
    <property type="evidence" value="ECO:0007669"/>
    <property type="project" value="TreeGrafter"/>
</dbReference>
<feature type="compositionally biased region" description="Basic and acidic residues" evidence="1">
    <location>
        <begin position="239"/>
        <end position="249"/>
    </location>
</feature>
<dbReference type="GO" id="GO:0005819">
    <property type="term" value="C:spindle"/>
    <property type="evidence" value="ECO:0007669"/>
    <property type="project" value="TreeGrafter"/>
</dbReference>
<reference evidence="2" key="1">
    <citation type="submission" date="2016-05" db="EMBL/GenBank/DDBJ databases">
        <authorList>
            <person name="Lavstsen T."/>
            <person name="Jespersen J.S."/>
        </authorList>
    </citation>
    <scope>NUCLEOTIDE SEQUENCE</scope>
    <source>
        <tissue evidence="2">Brain</tissue>
    </source>
</reference>
<dbReference type="EMBL" id="HAEC01004572">
    <property type="protein sequence ID" value="SBQ72649.1"/>
    <property type="molecule type" value="Transcribed_RNA"/>
</dbReference>
<feature type="region of interest" description="Disordered" evidence="1">
    <location>
        <begin position="239"/>
        <end position="269"/>
    </location>
</feature>
<evidence type="ECO:0000256" key="1">
    <source>
        <dbReference type="SAM" id="MobiDB-lite"/>
    </source>
</evidence>